<evidence type="ECO:0000256" key="1">
    <source>
        <dbReference type="ARBA" id="ARBA00004797"/>
    </source>
</evidence>
<dbReference type="InterPro" id="IPR029063">
    <property type="entry name" value="SAM-dependent_MTases_sf"/>
</dbReference>
<keyword evidence="3" id="KW-0949">S-adenosyl-L-methionine</keyword>
<proteinExistence type="inferred from homology"/>
<protein>
    <recommendedName>
        <fullName evidence="6">Leucine carboxyl methyltransferase 2</fullName>
    </recommendedName>
</protein>
<gene>
    <name evidence="4" type="ORF">GDO81_021241</name>
</gene>
<dbReference type="PANTHER" id="PTHR46529">
    <property type="entry name" value="TRNA WYBUTOSINE-SYNTHESIZING PROTEIN 4"/>
    <property type="match status" value="1"/>
</dbReference>
<dbReference type="GO" id="GO:0030488">
    <property type="term" value="P:tRNA methylation"/>
    <property type="evidence" value="ECO:0007669"/>
    <property type="project" value="TreeGrafter"/>
</dbReference>
<dbReference type="PANTHER" id="PTHR46529:SF1">
    <property type="entry name" value="TRNA WYBUTOSINE-SYNTHESIZING PROTEIN 4"/>
    <property type="match status" value="1"/>
</dbReference>
<dbReference type="AlphaFoldDB" id="A0AAV6Z8A3"/>
<dbReference type="GO" id="GO:0031591">
    <property type="term" value="P:wybutosine biosynthetic process"/>
    <property type="evidence" value="ECO:0007669"/>
    <property type="project" value="TreeGrafter"/>
</dbReference>
<sequence>MDPTRSEAVIGWAAQRFLHSRFVLYEQFFPEDAFGQVMVSHFEALNSALRSVSVYPQLQDQEQRFLRKGWKSCRVLDMNEFSASCVPESEKMRLDSLEQFDEFEEIHLKCSHYFILVASKGDLAAVPALRPLSGCAEFEVLPAPACSGAVLAKPLSSDVLGLRRFGHRSFIVSSQFIVTTGGFGEGTGKHHRLEDIHVLLQEEEAWSREATSSQWDGRLLHSLTPLTDGDLLVLGGRFSPSRPAVDAMILTCEKATGAVTITRRDLSLELRRWRHSATRVCLCGRFYVFVFGGRSIDFSALQDPVFLDIESLSWDQVSVMGVTPLGCHSHSSCEWEGGAVISGGLLGSGAPTGSITVLKPAGSHFFWERLDTTPPFTPRYSHSSHVIGHKLLLVGGVWIHARGSPGLTMVDLITGHVCEFHIDSTALEWPLMLHGHSSVLLPDMRCVAILGGGGTCFSFGTHLNARPVMLELPPTM</sequence>
<dbReference type="GO" id="GO:0008175">
    <property type="term" value="F:tRNA methyltransferase activity"/>
    <property type="evidence" value="ECO:0007669"/>
    <property type="project" value="TreeGrafter"/>
</dbReference>
<dbReference type="Gene3D" id="2.120.10.80">
    <property type="entry name" value="Kelch-type beta propeller"/>
    <property type="match status" value="1"/>
</dbReference>
<dbReference type="SUPFAM" id="SSF53335">
    <property type="entry name" value="S-adenosyl-L-methionine-dependent methyltransferases"/>
    <property type="match status" value="1"/>
</dbReference>
<dbReference type="Pfam" id="PF13418">
    <property type="entry name" value="Beta-prop_TYW4"/>
    <property type="match status" value="1"/>
</dbReference>
<evidence type="ECO:0000256" key="3">
    <source>
        <dbReference type="ARBA" id="ARBA00022691"/>
    </source>
</evidence>
<organism evidence="4 5">
    <name type="scientific">Engystomops pustulosus</name>
    <name type="common">Tungara frog</name>
    <name type="synonym">Physalaemus pustulosus</name>
    <dbReference type="NCBI Taxonomy" id="76066"/>
    <lineage>
        <taxon>Eukaryota</taxon>
        <taxon>Metazoa</taxon>
        <taxon>Chordata</taxon>
        <taxon>Craniata</taxon>
        <taxon>Vertebrata</taxon>
        <taxon>Euteleostomi</taxon>
        <taxon>Amphibia</taxon>
        <taxon>Batrachia</taxon>
        <taxon>Anura</taxon>
        <taxon>Neobatrachia</taxon>
        <taxon>Hyloidea</taxon>
        <taxon>Leptodactylidae</taxon>
        <taxon>Leiuperinae</taxon>
        <taxon>Engystomops</taxon>
    </lineage>
</organism>
<dbReference type="InterPro" id="IPR015915">
    <property type="entry name" value="Kelch-typ_b-propeller"/>
</dbReference>
<evidence type="ECO:0008006" key="6">
    <source>
        <dbReference type="Google" id="ProtNLM"/>
    </source>
</evidence>
<dbReference type="SUPFAM" id="SSF117281">
    <property type="entry name" value="Kelch motif"/>
    <property type="match status" value="2"/>
</dbReference>
<comment type="similarity">
    <text evidence="2">Belongs to the methyltransferase superfamily. LCMT family.</text>
</comment>
<name>A0AAV6Z8A3_ENGPU</name>
<comment type="pathway">
    <text evidence="1">tRNA modification; wybutosine-tRNA(Phe) biosynthesis.</text>
</comment>
<reference evidence="4" key="1">
    <citation type="thesis" date="2020" institute="ProQuest LLC" country="789 East Eisenhower Parkway, Ann Arbor, MI, USA">
        <title>Comparative Genomics and Chromosome Evolution.</title>
        <authorList>
            <person name="Mudd A.B."/>
        </authorList>
    </citation>
    <scope>NUCLEOTIDE SEQUENCE</scope>
    <source>
        <strain evidence="4">237g6f4</strain>
        <tissue evidence="4">Blood</tissue>
    </source>
</reference>
<evidence type="ECO:0000313" key="5">
    <source>
        <dbReference type="Proteomes" id="UP000824782"/>
    </source>
</evidence>
<evidence type="ECO:0000313" key="4">
    <source>
        <dbReference type="EMBL" id="KAG8545201.1"/>
    </source>
</evidence>
<keyword evidence="5" id="KW-1185">Reference proteome</keyword>
<evidence type="ECO:0000256" key="2">
    <source>
        <dbReference type="ARBA" id="ARBA00010703"/>
    </source>
</evidence>
<dbReference type="Proteomes" id="UP000824782">
    <property type="component" value="Unassembled WGS sequence"/>
</dbReference>
<dbReference type="Gene3D" id="3.40.50.150">
    <property type="entry name" value="Vaccinia Virus protein VP39"/>
    <property type="match status" value="1"/>
</dbReference>
<accession>A0AAV6Z8A3</accession>
<comment type="caution">
    <text evidence="4">The sequence shown here is derived from an EMBL/GenBank/DDBJ whole genome shotgun (WGS) entry which is preliminary data.</text>
</comment>
<dbReference type="EMBL" id="WNYA01001744">
    <property type="protein sequence ID" value="KAG8545201.1"/>
    <property type="molecule type" value="Genomic_DNA"/>
</dbReference>